<accession>A0A328E233</accession>
<comment type="caution">
    <text evidence="2">The sequence shown here is derived from an EMBL/GenBank/DDBJ whole genome shotgun (WGS) entry which is preliminary data.</text>
</comment>
<evidence type="ECO:0000313" key="2">
    <source>
        <dbReference type="EMBL" id="RAL51975.1"/>
    </source>
</evidence>
<organism evidence="2 3">
    <name type="scientific">Cuscuta australis</name>
    <dbReference type="NCBI Taxonomy" id="267555"/>
    <lineage>
        <taxon>Eukaryota</taxon>
        <taxon>Viridiplantae</taxon>
        <taxon>Streptophyta</taxon>
        <taxon>Embryophyta</taxon>
        <taxon>Tracheophyta</taxon>
        <taxon>Spermatophyta</taxon>
        <taxon>Magnoliopsida</taxon>
        <taxon>eudicotyledons</taxon>
        <taxon>Gunneridae</taxon>
        <taxon>Pentapetalae</taxon>
        <taxon>asterids</taxon>
        <taxon>lamiids</taxon>
        <taxon>Solanales</taxon>
        <taxon>Convolvulaceae</taxon>
        <taxon>Cuscuteae</taxon>
        <taxon>Cuscuta</taxon>
        <taxon>Cuscuta subgen. Grammica</taxon>
        <taxon>Cuscuta sect. Cleistogrammica</taxon>
    </lineage>
</organism>
<dbReference type="InterPro" id="IPR017451">
    <property type="entry name" value="F-box-assoc_interact_dom"/>
</dbReference>
<dbReference type="Proteomes" id="UP000249390">
    <property type="component" value="Unassembled WGS sequence"/>
</dbReference>
<keyword evidence="3" id="KW-1185">Reference proteome</keyword>
<dbReference type="InterPro" id="IPR050796">
    <property type="entry name" value="SCF_F-box_component"/>
</dbReference>
<dbReference type="AlphaFoldDB" id="A0A328E233"/>
<dbReference type="SUPFAM" id="SSF81383">
    <property type="entry name" value="F-box domain"/>
    <property type="match status" value="1"/>
</dbReference>
<dbReference type="PANTHER" id="PTHR31672">
    <property type="entry name" value="BNACNNG10540D PROTEIN"/>
    <property type="match status" value="1"/>
</dbReference>
<dbReference type="Pfam" id="PF08268">
    <property type="entry name" value="FBA_3"/>
    <property type="match status" value="1"/>
</dbReference>
<dbReference type="NCBIfam" id="TIGR01640">
    <property type="entry name" value="F_box_assoc_1"/>
    <property type="match status" value="1"/>
</dbReference>
<gene>
    <name evidence="2" type="ORF">DM860_010693</name>
</gene>
<sequence>MTTTRKIKMDIIEMASKNKGRRIVPCSCTRKKRKLNTPFPSDLIFSILLCLPADIIYGVMQYVSREWYNIVRSPSFVYSHLKKSTHGFLLQVPYNEPISFLAMGKKGDEVELREVEFPCFGDFESSCNGLLVMVHPVWIEQFYVANPVLNQQIALPPCPSIDGIRSCTLVYAASSGVYKVVYGSGTEAEYVLTVGETAWRPLQTSQLTAKLVYLLQYRPLSLGGFLYWASNSDQFVVILNVETETFHQIPLPQGCTNRWSIQMFSMGSSPCLMWQKEEYVWALWLLTDQETGTWAKMPDVNLLGHCLAIQVWHRGLQSRFTPIGWLKESELFVFRISSCDPRIVVYNVRLEKIHCTFPVIPRRNASLFWAPHVNSLVSLRNLYAT</sequence>
<dbReference type="EMBL" id="NQVE01000046">
    <property type="protein sequence ID" value="RAL51975.1"/>
    <property type="molecule type" value="Genomic_DNA"/>
</dbReference>
<evidence type="ECO:0000313" key="3">
    <source>
        <dbReference type="Proteomes" id="UP000249390"/>
    </source>
</evidence>
<dbReference type="PANTHER" id="PTHR31672:SF11">
    <property type="entry name" value="F-BOX PROTEIN CPR1-LIKE ISOFORM X2"/>
    <property type="match status" value="1"/>
</dbReference>
<name>A0A328E233_9ASTE</name>
<reference evidence="2 3" key="1">
    <citation type="submission" date="2018-06" db="EMBL/GenBank/DDBJ databases">
        <title>The Genome of Cuscuta australis (Dodder) Provides Insight into the Evolution of Plant Parasitism.</title>
        <authorList>
            <person name="Liu H."/>
        </authorList>
    </citation>
    <scope>NUCLEOTIDE SEQUENCE [LARGE SCALE GENOMIC DNA]</scope>
    <source>
        <strain evidence="3">cv. Yunnan</strain>
        <tissue evidence="2">Vines</tissue>
    </source>
</reference>
<protein>
    <recommendedName>
        <fullName evidence="1">F-box associated beta-propeller type 3 domain-containing protein</fullName>
    </recommendedName>
</protein>
<evidence type="ECO:0000259" key="1">
    <source>
        <dbReference type="Pfam" id="PF08268"/>
    </source>
</evidence>
<dbReference type="InterPro" id="IPR036047">
    <property type="entry name" value="F-box-like_dom_sf"/>
</dbReference>
<dbReference type="InterPro" id="IPR013187">
    <property type="entry name" value="F-box-assoc_dom_typ3"/>
</dbReference>
<proteinExistence type="predicted"/>
<feature type="domain" description="F-box associated beta-propeller type 3" evidence="1">
    <location>
        <begin position="122"/>
        <end position="346"/>
    </location>
</feature>